<evidence type="ECO:0000256" key="2">
    <source>
        <dbReference type="ARBA" id="ARBA00006314"/>
    </source>
</evidence>
<reference evidence="8" key="1">
    <citation type="submission" date="2021-05" db="EMBL/GenBank/DDBJ databases">
        <authorList>
            <person name="Alioto T."/>
            <person name="Alioto T."/>
            <person name="Gomez Garrido J."/>
        </authorList>
    </citation>
    <scope>NUCLEOTIDE SEQUENCE</scope>
</reference>
<comment type="similarity">
    <text evidence="2">Belongs to the TMEM192 family.</text>
</comment>
<feature type="transmembrane region" description="Helical" evidence="7">
    <location>
        <begin position="209"/>
        <end position="232"/>
    </location>
</feature>
<keyword evidence="6 7" id="KW-0472">Membrane</keyword>
<evidence type="ECO:0000256" key="1">
    <source>
        <dbReference type="ARBA" id="ARBA00004141"/>
    </source>
</evidence>
<dbReference type="EMBL" id="HBUE01218057">
    <property type="protein sequence ID" value="CAG6538160.1"/>
    <property type="molecule type" value="Transcribed_RNA"/>
</dbReference>
<evidence type="ECO:0000256" key="4">
    <source>
        <dbReference type="ARBA" id="ARBA00022692"/>
    </source>
</evidence>
<dbReference type="AlphaFoldDB" id="A0A8D8HMS3"/>
<sequence length="311" mass="35730">MDRVSRIAAIAYLHHFCQQCPFVSSASKMSFLSRSFMPPFFLFRGESSYSAMGSRQQQQSAGGDQQSLRSSSLIGEEDIPRIRFEPLNTSLVVWIQMVCSLVLTGTGLVYGYYGCFINDGCNGYYIMLLGRAGLWMATYCVHLYVKKCHNRLKILGYHRFLRWAHRNKKLPLQLVSLSNLIILTMHTIFLEFFGARFFIDCHIKRFPMILALSIICVLECIFLILTHFAYLVKVNVFNSQRYPPDAMLTGENRRNSMAPEEFLSQQFMLVVKLMDENRHLLDKIREARSTAEVINSESTHLSQVEQSMIGA</sequence>
<keyword evidence="5 7" id="KW-1133">Transmembrane helix</keyword>
<accession>A0A8D8HMS3</accession>
<dbReference type="InterPro" id="IPR029399">
    <property type="entry name" value="TMEM192"/>
</dbReference>
<proteinExistence type="inferred from homology"/>
<dbReference type="EMBL" id="HBUE01218058">
    <property type="protein sequence ID" value="CAG6538162.1"/>
    <property type="molecule type" value="Transcribed_RNA"/>
</dbReference>
<feature type="transmembrane region" description="Helical" evidence="7">
    <location>
        <begin position="125"/>
        <end position="145"/>
    </location>
</feature>
<protein>
    <recommendedName>
        <fullName evidence="3">Transmembrane protein 192</fullName>
    </recommendedName>
</protein>
<comment type="subcellular location">
    <subcellularLocation>
        <location evidence="1">Membrane</location>
        <topology evidence="1">Multi-pass membrane protein</topology>
    </subcellularLocation>
</comment>
<evidence type="ECO:0000256" key="3">
    <source>
        <dbReference type="ARBA" id="ARBA00014635"/>
    </source>
</evidence>
<evidence type="ECO:0000256" key="5">
    <source>
        <dbReference type="ARBA" id="ARBA00022989"/>
    </source>
</evidence>
<evidence type="ECO:0000256" key="7">
    <source>
        <dbReference type="SAM" id="Phobius"/>
    </source>
</evidence>
<feature type="transmembrane region" description="Helical" evidence="7">
    <location>
        <begin position="170"/>
        <end position="189"/>
    </location>
</feature>
<name>A0A8D8HMS3_CULPI</name>
<dbReference type="PANTHER" id="PTHR31592:SF1">
    <property type="entry name" value="TRANSMEMBRANE PROTEIN 192"/>
    <property type="match status" value="1"/>
</dbReference>
<keyword evidence="4 7" id="KW-0812">Transmembrane</keyword>
<dbReference type="PANTHER" id="PTHR31592">
    <property type="entry name" value="TRANSMEMBRANE PROTEIN 192"/>
    <property type="match status" value="1"/>
</dbReference>
<organism evidence="8">
    <name type="scientific">Culex pipiens</name>
    <name type="common">House mosquito</name>
    <dbReference type="NCBI Taxonomy" id="7175"/>
    <lineage>
        <taxon>Eukaryota</taxon>
        <taxon>Metazoa</taxon>
        <taxon>Ecdysozoa</taxon>
        <taxon>Arthropoda</taxon>
        <taxon>Hexapoda</taxon>
        <taxon>Insecta</taxon>
        <taxon>Pterygota</taxon>
        <taxon>Neoptera</taxon>
        <taxon>Endopterygota</taxon>
        <taxon>Diptera</taxon>
        <taxon>Nematocera</taxon>
        <taxon>Culicoidea</taxon>
        <taxon>Culicidae</taxon>
        <taxon>Culicinae</taxon>
        <taxon>Culicini</taxon>
        <taxon>Culex</taxon>
        <taxon>Culex</taxon>
    </lineage>
</organism>
<dbReference type="EMBL" id="HBUE01324621">
    <property type="protein sequence ID" value="CAG6590174.1"/>
    <property type="molecule type" value="Transcribed_RNA"/>
</dbReference>
<dbReference type="EMBL" id="HBUE01324620">
    <property type="protein sequence ID" value="CAG6590172.1"/>
    <property type="molecule type" value="Transcribed_RNA"/>
</dbReference>
<evidence type="ECO:0000256" key="6">
    <source>
        <dbReference type="ARBA" id="ARBA00023136"/>
    </source>
</evidence>
<dbReference type="Pfam" id="PF14802">
    <property type="entry name" value="TMEM192"/>
    <property type="match status" value="1"/>
</dbReference>
<feature type="transmembrane region" description="Helical" evidence="7">
    <location>
        <begin position="91"/>
        <end position="113"/>
    </location>
</feature>
<dbReference type="GO" id="GO:0005770">
    <property type="term" value="C:late endosome"/>
    <property type="evidence" value="ECO:0007669"/>
    <property type="project" value="TreeGrafter"/>
</dbReference>
<dbReference type="GO" id="GO:0005765">
    <property type="term" value="C:lysosomal membrane"/>
    <property type="evidence" value="ECO:0007669"/>
    <property type="project" value="TreeGrafter"/>
</dbReference>
<evidence type="ECO:0000313" key="8">
    <source>
        <dbReference type="EMBL" id="CAG6538160.1"/>
    </source>
</evidence>